<dbReference type="Proteomes" id="UP000176867">
    <property type="component" value="Unassembled WGS sequence"/>
</dbReference>
<evidence type="ECO:0000313" key="2">
    <source>
        <dbReference type="Proteomes" id="UP000176867"/>
    </source>
</evidence>
<gene>
    <name evidence="1" type="ORF">A2609_00100</name>
</gene>
<comment type="caution">
    <text evidence="1">The sequence shown here is derived from an EMBL/GenBank/DDBJ whole genome shotgun (WGS) entry which is preliminary data.</text>
</comment>
<name>A0A1F6G7V0_9BACT</name>
<reference evidence="1 2" key="1">
    <citation type="journal article" date="2016" name="Nat. Commun.">
        <title>Thousands of microbial genomes shed light on interconnected biogeochemical processes in an aquifer system.</title>
        <authorList>
            <person name="Anantharaman K."/>
            <person name="Brown C.T."/>
            <person name="Hug L.A."/>
            <person name="Sharon I."/>
            <person name="Castelle C.J."/>
            <person name="Probst A.J."/>
            <person name="Thomas B.C."/>
            <person name="Singh A."/>
            <person name="Wilkins M.J."/>
            <person name="Karaoz U."/>
            <person name="Brodie E.L."/>
            <person name="Williams K.H."/>
            <person name="Hubbard S.S."/>
            <person name="Banfield J.F."/>
        </authorList>
    </citation>
    <scope>NUCLEOTIDE SEQUENCE [LARGE SCALE GENOMIC DNA]</scope>
</reference>
<organism evidence="1 2">
    <name type="scientific">Candidatus Kaiserbacteria bacterium RIFOXYD1_FULL_47_14</name>
    <dbReference type="NCBI Taxonomy" id="1798533"/>
    <lineage>
        <taxon>Bacteria</taxon>
        <taxon>Candidatus Kaiseribacteriota</taxon>
    </lineage>
</organism>
<accession>A0A1F6G7V0</accession>
<sequence>MNFDLQNLAVSYMDSLLEELLKPFIFNNSFATTITALPSEIFKILSSREFTYFTRIKAEPYRIIINRKIQDSYSDRKQLVFYYNLGGGYHARISEGLSFEPGLSELMTIFQIRKILGKLEIYPFGVRFEIIIDNRCAELANHILIKDTSHYSNELGAIIKKLGLSPLIKIVLESDLVSKEDFNNQVVSCEKDFTYKISDKDCKNACRFCKNISTSNQITCAKRYKIINNVSRDISSEYAKDGVHLTQRSTDKSFPFRSFPGGDSKIQCGKVVLLLEGKTIKKPLLITANNIGKYDLFKINLPDRFPIPDILIARNKN</sequence>
<protein>
    <submittedName>
        <fullName evidence="1">Uncharacterized protein</fullName>
    </submittedName>
</protein>
<evidence type="ECO:0000313" key="1">
    <source>
        <dbReference type="EMBL" id="OGG94172.1"/>
    </source>
</evidence>
<proteinExistence type="predicted"/>
<dbReference type="EMBL" id="MFMU01000002">
    <property type="protein sequence ID" value="OGG94172.1"/>
    <property type="molecule type" value="Genomic_DNA"/>
</dbReference>
<dbReference type="AlphaFoldDB" id="A0A1F6G7V0"/>